<proteinExistence type="predicted"/>
<evidence type="ECO:0000256" key="2">
    <source>
        <dbReference type="ARBA" id="ARBA00023235"/>
    </source>
</evidence>
<keyword evidence="2" id="KW-0413">Isomerase</keyword>
<name>A0ABP7M2X6_9GAMM</name>
<dbReference type="InterPro" id="IPR006145">
    <property type="entry name" value="PsdUridine_synth_RsuA/RluA"/>
</dbReference>
<dbReference type="Gene3D" id="3.30.2350.10">
    <property type="entry name" value="Pseudouridine synthase"/>
    <property type="match status" value="1"/>
</dbReference>
<evidence type="ECO:0000256" key="4">
    <source>
        <dbReference type="ARBA" id="ARBA00037670"/>
    </source>
</evidence>
<evidence type="ECO:0000259" key="11">
    <source>
        <dbReference type="Pfam" id="PF00849"/>
    </source>
</evidence>
<evidence type="ECO:0000256" key="3">
    <source>
        <dbReference type="ARBA" id="ARBA00036607"/>
    </source>
</evidence>
<evidence type="ECO:0000256" key="7">
    <source>
        <dbReference type="ARBA" id="ARBA00041803"/>
    </source>
</evidence>
<evidence type="ECO:0000256" key="10">
    <source>
        <dbReference type="SAM" id="MobiDB-lite"/>
    </source>
</evidence>
<dbReference type="PANTHER" id="PTHR21600">
    <property type="entry name" value="MITOCHONDRIAL RNA PSEUDOURIDINE SYNTHASE"/>
    <property type="match status" value="1"/>
</dbReference>
<accession>A0ABP7M2X6</accession>
<evidence type="ECO:0000256" key="6">
    <source>
        <dbReference type="ARBA" id="ARBA00040675"/>
    </source>
</evidence>
<dbReference type="InterPro" id="IPR006224">
    <property type="entry name" value="PsdUridine_synth_RluA-like_CS"/>
</dbReference>
<sequence length="270" mass="31087">MKLEILYIDDNLVAINKPAGLLVHRGERDKPGTLMALQLLRDQLGRRVYPVHRLDRATSGVMIFALNSETASVMVDQWRERDVEKRYLAITRGFMPDEVHLDYAMSPPIDRFARRPKVKPPQEAITDFRCLATVEIPIAIDKYPQSRYSLVEALPRTGRKHQIRRHLKHLNHPIIGDTRYGKGRHTQYFRDHFQSPRMLLHSWKLSFIHPYSKQSLTLIAGLDTVWCSLLERFDWLSALPQTLLSATDKSPGEDASRVLPVLPGDDLPEP</sequence>
<keyword evidence="13" id="KW-1185">Reference proteome</keyword>
<comment type="function">
    <text evidence="4">Responsible for synthesis of pseudouridine from uracil-65 in transfer RNAs.</text>
</comment>
<evidence type="ECO:0000256" key="8">
    <source>
        <dbReference type="ARBA" id="ARBA00041975"/>
    </source>
</evidence>
<dbReference type="SUPFAM" id="SSF55120">
    <property type="entry name" value="Pseudouridine synthase"/>
    <property type="match status" value="1"/>
</dbReference>
<gene>
    <name evidence="12" type="primary">truC_2</name>
    <name evidence="12" type="ORF">GCM10022277_05540</name>
</gene>
<reference evidence="13" key="1">
    <citation type="journal article" date="2019" name="Int. J. Syst. Evol. Microbiol.">
        <title>The Global Catalogue of Microorganisms (GCM) 10K type strain sequencing project: providing services to taxonomists for standard genome sequencing and annotation.</title>
        <authorList>
            <consortium name="The Broad Institute Genomics Platform"/>
            <consortium name="The Broad Institute Genome Sequencing Center for Infectious Disease"/>
            <person name="Wu L."/>
            <person name="Ma J."/>
        </authorList>
    </citation>
    <scope>NUCLEOTIDE SEQUENCE [LARGE SCALE GENOMIC DNA]</scope>
    <source>
        <strain evidence="13">JCM 17551</strain>
    </source>
</reference>
<evidence type="ECO:0000256" key="5">
    <source>
        <dbReference type="ARBA" id="ARBA00038943"/>
    </source>
</evidence>
<keyword evidence="1" id="KW-0819">tRNA processing</keyword>
<dbReference type="EMBL" id="BAABBN010000004">
    <property type="protein sequence ID" value="GAA3913870.1"/>
    <property type="molecule type" value="Genomic_DNA"/>
</dbReference>
<dbReference type="PROSITE" id="PS01129">
    <property type="entry name" value="PSI_RLU"/>
    <property type="match status" value="1"/>
</dbReference>
<dbReference type="Proteomes" id="UP001501565">
    <property type="component" value="Unassembled WGS sequence"/>
</dbReference>
<dbReference type="Pfam" id="PF00849">
    <property type="entry name" value="PseudoU_synth_2"/>
    <property type="match status" value="1"/>
</dbReference>
<evidence type="ECO:0000313" key="12">
    <source>
        <dbReference type="EMBL" id="GAA3913870.1"/>
    </source>
</evidence>
<dbReference type="EC" id="5.4.99.26" evidence="5"/>
<comment type="catalytic activity">
    <reaction evidence="3">
        <text>uridine(65) in tRNA = pseudouridine(65) in tRNA</text>
        <dbReference type="Rhea" id="RHEA:42536"/>
        <dbReference type="Rhea" id="RHEA-COMP:10103"/>
        <dbReference type="Rhea" id="RHEA-COMP:10104"/>
        <dbReference type="ChEBI" id="CHEBI:65314"/>
        <dbReference type="ChEBI" id="CHEBI:65315"/>
        <dbReference type="EC" id="5.4.99.26"/>
    </reaction>
</comment>
<comment type="caution">
    <text evidence="12">The sequence shown here is derived from an EMBL/GenBank/DDBJ whole genome shotgun (WGS) entry which is preliminary data.</text>
</comment>
<dbReference type="RefSeq" id="WP_344795257.1">
    <property type="nucleotide sequence ID" value="NZ_BAABBN010000004.1"/>
</dbReference>
<organism evidence="12 13">
    <name type="scientific">Litoribacillus peritrichatus</name>
    <dbReference type="NCBI Taxonomy" id="718191"/>
    <lineage>
        <taxon>Bacteria</taxon>
        <taxon>Pseudomonadati</taxon>
        <taxon>Pseudomonadota</taxon>
        <taxon>Gammaproteobacteria</taxon>
        <taxon>Oceanospirillales</taxon>
        <taxon>Oceanospirillaceae</taxon>
        <taxon>Litoribacillus</taxon>
    </lineage>
</organism>
<dbReference type="InterPro" id="IPR020103">
    <property type="entry name" value="PsdUridine_synth_cat_dom_sf"/>
</dbReference>
<dbReference type="PANTHER" id="PTHR21600:SF56">
    <property type="entry name" value="TRNA PSEUDOURIDINE SYNTHASE C"/>
    <property type="match status" value="1"/>
</dbReference>
<evidence type="ECO:0000313" key="13">
    <source>
        <dbReference type="Proteomes" id="UP001501565"/>
    </source>
</evidence>
<dbReference type="InterPro" id="IPR050188">
    <property type="entry name" value="RluA_PseudoU_synthase"/>
</dbReference>
<evidence type="ECO:0000256" key="1">
    <source>
        <dbReference type="ARBA" id="ARBA00022694"/>
    </source>
</evidence>
<feature type="region of interest" description="Disordered" evidence="10">
    <location>
        <begin position="246"/>
        <end position="270"/>
    </location>
</feature>
<evidence type="ECO:0000256" key="9">
    <source>
        <dbReference type="ARBA" id="ARBA00043049"/>
    </source>
</evidence>
<protein>
    <recommendedName>
        <fullName evidence="6">tRNA pseudouridine synthase C</fullName>
        <ecNumber evidence="5">5.4.99.26</ecNumber>
    </recommendedName>
    <alternativeName>
        <fullName evidence="8">tRNA pseudouridine(65) synthase</fullName>
    </alternativeName>
    <alternativeName>
        <fullName evidence="9">tRNA pseudouridylate synthase C</fullName>
    </alternativeName>
    <alternativeName>
        <fullName evidence="7">tRNA-uridine isomerase C</fullName>
    </alternativeName>
</protein>
<feature type="domain" description="Pseudouridine synthase RsuA/RluA-like" evidence="11">
    <location>
        <begin position="11"/>
        <end position="169"/>
    </location>
</feature>